<evidence type="ECO:0000256" key="1">
    <source>
        <dbReference type="ARBA" id="ARBA00023015"/>
    </source>
</evidence>
<dbReference type="SUPFAM" id="SSF55136">
    <property type="entry name" value="Probable bacterial effector-binding domain"/>
    <property type="match status" value="1"/>
</dbReference>
<dbReference type="PROSITE" id="PS01124">
    <property type="entry name" value="HTH_ARAC_FAMILY_2"/>
    <property type="match status" value="1"/>
</dbReference>
<dbReference type="InterPro" id="IPR029442">
    <property type="entry name" value="GyrI-like"/>
</dbReference>
<dbReference type="InterPro" id="IPR018062">
    <property type="entry name" value="HTH_AraC-typ_CS"/>
</dbReference>
<keyword evidence="6" id="KW-1185">Reference proteome</keyword>
<gene>
    <name evidence="5" type="ORF">L0668_13470</name>
</gene>
<reference evidence="5 6" key="1">
    <citation type="submission" date="2022-01" db="EMBL/GenBank/DDBJ databases">
        <title>Paraglaciecola sp. G1-23.</title>
        <authorList>
            <person name="Jin M.S."/>
            <person name="Han D.M."/>
            <person name="Kim H.M."/>
            <person name="Jeon C.O."/>
        </authorList>
    </citation>
    <scope>NUCLEOTIDE SEQUENCE [LARGE SCALE GENOMIC DNA]</scope>
    <source>
        <strain evidence="5 6">G1-23</strain>
    </source>
</reference>
<dbReference type="RefSeq" id="WP_235313218.1">
    <property type="nucleotide sequence ID" value="NZ_JAKGAS010000007.1"/>
</dbReference>
<dbReference type="Pfam" id="PF06445">
    <property type="entry name" value="GyrI-like"/>
    <property type="match status" value="1"/>
</dbReference>
<dbReference type="SUPFAM" id="SSF46689">
    <property type="entry name" value="Homeodomain-like"/>
    <property type="match status" value="2"/>
</dbReference>
<evidence type="ECO:0000256" key="2">
    <source>
        <dbReference type="ARBA" id="ARBA00023125"/>
    </source>
</evidence>
<comment type="caution">
    <text evidence="5">The sequence shown here is derived from an EMBL/GenBank/DDBJ whole genome shotgun (WGS) entry which is preliminary data.</text>
</comment>
<accession>A0ABS9D9S3</accession>
<evidence type="ECO:0000313" key="6">
    <source>
        <dbReference type="Proteomes" id="UP001521137"/>
    </source>
</evidence>
<dbReference type="InterPro" id="IPR011256">
    <property type="entry name" value="Reg_factor_effector_dom_sf"/>
</dbReference>
<dbReference type="InterPro" id="IPR050908">
    <property type="entry name" value="SmbC-like"/>
</dbReference>
<proteinExistence type="predicted"/>
<keyword evidence="1" id="KW-0805">Transcription regulation</keyword>
<dbReference type="PANTHER" id="PTHR40055:SF1">
    <property type="entry name" value="TRANSCRIPTIONAL REGULATOR YGIV-RELATED"/>
    <property type="match status" value="1"/>
</dbReference>
<dbReference type="SMART" id="SM00342">
    <property type="entry name" value="HTH_ARAC"/>
    <property type="match status" value="1"/>
</dbReference>
<dbReference type="Gene3D" id="1.10.10.60">
    <property type="entry name" value="Homeodomain-like"/>
    <property type="match status" value="2"/>
</dbReference>
<dbReference type="InterPro" id="IPR018060">
    <property type="entry name" value="HTH_AraC"/>
</dbReference>
<dbReference type="InterPro" id="IPR009057">
    <property type="entry name" value="Homeodomain-like_sf"/>
</dbReference>
<keyword evidence="2" id="KW-0238">DNA-binding</keyword>
<dbReference type="PANTHER" id="PTHR40055">
    <property type="entry name" value="TRANSCRIPTIONAL REGULATOR YGIV-RELATED"/>
    <property type="match status" value="1"/>
</dbReference>
<evidence type="ECO:0000256" key="3">
    <source>
        <dbReference type="ARBA" id="ARBA00023163"/>
    </source>
</evidence>
<organism evidence="5 6">
    <name type="scientific">Paraglaciecola algarum</name>
    <dbReference type="NCBI Taxonomy" id="3050085"/>
    <lineage>
        <taxon>Bacteria</taxon>
        <taxon>Pseudomonadati</taxon>
        <taxon>Pseudomonadota</taxon>
        <taxon>Gammaproteobacteria</taxon>
        <taxon>Alteromonadales</taxon>
        <taxon>Alteromonadaceae</taxon>
        <taxon>Paraglaciecola</taxon>
    </lineage>
</organism>
<keyword evidence="3" id="KW-0804">Transcription</keyword>
<evidence type="ECO:0000259" key="4">
    <source>
        <dbReference type="PROSITE" id="PS01124"/>
    </source>
</evidence>
<evidence type="ECO:0000313" key="5">
    <source>
        <dbReference type="EMBL" id="MCF2949125.1"/>
    </source>
</evidence>
<feature type="domain" description="HTH araC/xylS-type" evidence="4">
    <location>
        <begin position="9"/>
        <end position="108"/>
    </location>
</feature>
<sequence>MSKIQDRFLQVISYIETNLDADLDLNMLCQQVHLSKYHFHRQCSAFFGMPVIKLARLLRLKRAAYQLAYRDDKNILDIALANGYDSHEAFSRTFKKYFDKSPFEFRKAPDWTPWQSIYDPVLTLRTKMMNKHCEFKVEIIDFPETSIAVMEHRGAPNLLGNTIQKFIEWRKLNRLSPNISKTFNLVYDDPNVTAPEDYRFDICCSSDHKVEPNNHGVVNKEIPSGKCAVVRHVGSDDSIGVVVNFLYSKWLLDSNFEVRDFPIFFERVSFFPEVSENKMITDVYLPIK</sequence>
<dbReference type="PRINTS" id="PR00032">
    <property type="entry name" value="HTHARAC"/>
</dbReference>
<dbReference type="EMBL" id="JAKGAS010000007">
    <property type="protein sequence ID" value="MCF2949125.1"/>
    <property type="molecule type" value="Genomic_DNA"/>
</dbReference>
<dbReference type="Gene3D" id="3.20.80.10">
    <property type="entry name" value="Regulatory factor, effector binding domain"/>
    <property type="match status" value="1"/>
</dbReference>
<dbReference type="Pfam" id="PF12833">
    <property type="entry name" value="HTH_18"/>
    <property type="match status" value="1"/>
</dbReference>
<dbReference type="Proteomes" id="UP001521137">
    <property type="component" value="Unassembled WGS sequence"/>
</dbReference>
<protein>
    <submittedName>
        <fullName evidence="5">AraC family transcriptional regulator</fullName>
    </submittedName>
</protein>
<dbReference type="InterPro" id="IPR010499">
    <property type="entry name" value="AraC_E-bd"/>
</dbReference>
<name>A0ABS9D9S3_9ALTE</name>
<dbReference type="InterPro" id="IPR020449">
    <property type="entry name" value="Tscrpt_reg_AraC-type_HTH"/>
</dbReference>
<dbReference type="SMART" id="SM00871">
    <property type="entry name" value="AraC_E_bind"/>
    <property type="match status" value="1"/>
</dbReference>
<dbReference type="PROSITE" id="PS00041">
    <property type="entry name" value="HTH_ARAC_FAMILY_1"/>
    <property type="match status" value="1"/>
</dbReference>